<feature type="non-terminal residue" evidence="2">
    <location>
        <position position="54"/>
    </location>
</feature>
<evidence type="ECO:0000313" key="2">
    <source>
        <dbReference type="EMBL" id="CEK84977.1"/>
    </source>
</evidence>
<proteinExistence type="predicted"/>
<dbReference type="AlphaFoldDB" id="A0A0B7AWI7"/>
<organism evidence="2">
    <name type="scientific">Arion vulgaris</name>
    <dbReference type="NCBI Taxonomy" id="1028688"/>
    <lineage>
        <taxon>Eukaryota</taxon>
        <taxon>Metazoa</taxon>
        <taxon>Spiralia</taxon>
        <taxon>Lophotrochozoa</taxon>
        <taxon>Mollusca</taxon>
        <taxon>Gastropoda</taxon>
        <taxon>Heterobranchia</taxon>
        <taxon>Euthyneura</taxon>
        <taxon>Panpulmonata</taxon>
        <taxon>Eupulmonata</taxon>
        <taxon>Stylommatophora</taxon>
        <taxon>Helicina</taxon>
        <taxon>Arionoidea</taxon>
        <taxon>Arionidae</taxon>
        <taxon>Arion</taxon>
    </lineage>
</organism>
<protein>
    <submittedName>
        <fullName evidence="2">Uncharacterized protein</fullName>
    </submittedName>
</protein>
<accession>A0A0B7AWI7</accession>
<evidence type="ECO:0000256" key="1">
    <source>
        <dbReference type="SAM" id="MobiDB-lite"/>
    </source>
</evidence>
<sequence length="54" mass="6251">MTRTDDETPGNRAVQTTRRMMVMYITNSIEKSKSRPTHCTSRTGCLRGRERSVF</sequence>
<name>A0A0B7AWI7_9EUPU</name>
<dbReference type="EMBL" id="HACG01038112">
    <property type="protein sequence ID" value="CEK84977.1"/>
    <property type="molecule type" value="Transcribed_RNA"/>
</dbReference>
<gene>
    <name evidence="2" type="primary">ORF145547</name>
</gene>
<reference evidence="2" key="1">
    <citation type="submission" date="2014-12" db="EMBL/GenBank/DDBJ databases">
        <title>Insight into the proteome of Arion vulgaris.</title>
        <authorList>
            <person name="Aradska J."/>
            <person name="Bulat T."/>
            <person name="Smidak R."/>
            <person name="Sarate P."/>
            <person name="Gangsoo J."/>
            <person name="Sialana F."/>
            <person name="Bilban M."/>
            <person name="Lubec G."/>
        </authorList>
    </citation>
    <scope>NUCLEOTIDE SEQUENCE</scope>
    <source>
        <tissue evidence="2">Skin</tissue>
    </source>
</reference>
<feature type="region of interest" description="Disordered" evidence="1">
    <location>
        <begin position="31"/>
        <end position="54"/>
    </location>
</feature>